<evidence type="ECO:0000313" key="2">
    <source>
        <dbReference type="Proteomes" id="UP000324222"/>
    </source>
</evidence>
<keyword evidence="2" id="KW-1185">Reference proteome</keyword>
<proteinExistence type="predicted"/>
<gene>
    <name evidence="1" type="ORF">E2C01_069468</name>
</gene>
<reference evidence="1 2" key="1">
    <citation type="submission" date="2019-05" db="EMBL/GenBank/DDBJ databases">
        <title>Another draft genome of Portunus trituberculatus and its Hox gene families provides insights of decapod evolution.</title>
        <authorList>
            <person name="Jeong J.-H."/>
            <person name="Song I."/>
            <person name="Kim S."/>
            <person name="Choi T."/>
            <person name="Kim D."/>
            <person name="Ryu S."/>
            <person name="Kim W."/>
        </authorList>
    </citation>
    <scope>NUCLEOTIDE SEQUENCE [LARGE SCALE GENOMIC DNA]</scope>
    <source>
        <tissue evidence="1">Muscle</tissue>
    </source>
</reference>
<dbReference type="EMBL" id="VSRR010040330">
    <property type="protein sequence ID" value="MPC75083.1"/>
    <property type="molecule type" value="Genomic_DNA"/>
</dbReference>
<dbReference type="AlphaFoldDB" id="A0A5B7HYM4"/>
<name>A0A5B7HYM4_PORTR</name>
<protein>
    <submittedName>
        <fullName evidence="1">Uncharacterized protein</fullName>
    </submittedName>
</protein>
<organism evidence="1 2">
    <name type="scientific">Portunus trituberculatus</name>
    <name type="common">Swimming crab</name>
    <name type="synonym">Neptunus trituberculatus</name>
    <dbReference type="NCBI Taxonomy" id="210409"/>
    <lineage>
        <taxon>Eukaryota</taxon>
        <taxon>Metazoa</taxon>
        <taxon>Ecdysozoa</taxon>
        <taxon>Arthropoda</taxon>
        <taxon>Crustacea</taxon>
        <taxon>Multicrustacea</taxon>
        <taxon>Malacostraca</taxon>
        <taxon>Eumalacostraca</taxon>
        <taxon>Eucarida</taxon>
        <taxon>Decapoda</taxon>
        <taxon>Pleocyemata</taxon>
        <taxon>Brachyura</taxon>
        <taxon>Eubrachyura</taxon>
        <taxon>Portunoidea</taxon>
        <taxon>Portunidae</taxon>
        <taxon>Portuninae</taxon>
        <taxon>Portunus</taxon>
    </lineage>
</organism>
<comment type="caution">
    <text evidence="1">The sequence shown here is derived from an EMBL/GenBank/DDBJ whole genome shotgun (WGS) entry which is preliminary data.</text>
</comment>
<evidence type="ECO:0000313" key="1">
    <source>
        <dbReference type="EMBL" id="MPC75083.1"/>
    </source>
</evidence>
<dbReference type="Proteomes" id="UP000324222">
    <property type="component" value="Unassembled WGS sequence"/>
</dbReference>
<accession>A0A5B7HYM4</accession>
<sequence length="60" mass="6272">MCGVAVAPQGTTRSLPSVLRGAGLTSCTNHNRAPGASHDAKSRKVKLSVGVLDKWLIEKT</sequence>